<evidence type="ECO:0000256" key="1">
    <source>
        <dbReference type="SAM" id="MobiDB-lite"/>
    </source>
</evidence>
<protein>
    <submittedName>
        <fullName evidence="3">Uncharacterized protein</fullName>
    </submittedName>
</protein>
<dbReference type="Proteomes" id="UP000887565">
    <property type="component" value="Unplaced"/>
</dbReference>
<evidence type="ECO:0000313" key="3">
    <source>
        <dbReference type="WBParaSite" id="nRc.2.0.1.t46644-RA"/>
    </source>
</evidence>
<accession>A0A915L6L7</accession>
<name>A0A915L6L7_ROMCU</name>
<organism evidence="2 3">
    <name type="scientific">Romanomermis culicivorax</name>
    <name type="common">Nematode worm</name>
    <dbReference type="NCBI Taxonomy" id="13658"/>
    <lineage>
        <taxon>Eukaryota</taxon>
        <taxon>Metazoa</taxon>
        <taxon>Ecdysozoa</taxon>
        <taxon>Nematoda</taxon>
        <taxon>Enoplea</taxon>
        <taxon>Dorylaimia</taxon>
        <taxon>Mermithida</taxon>
        <taxon>Mermithoidea</taxon>
        <taxon>Mermithidae</taxon>
        <taxon>Romanomermis</taxon>
    </lineage>
</organism>
<dbReference type="AlphaFoldDB" id="A0A915L6L7"/>
<reference evidence="3" key="1">
    <citation type="submission" date="2022-11" db="UniProtKB">
        <authorList>
            <consortium name="WormBaseParasite"/>
        </authorList>
    </citation>
    <scope>IDENTIFICATION</scope>
</reference>
<sequence>MQSTHRYGTKGKFSFRSVRLEVTVRRFPQNFSRPFRPKVDRKRQSANSCLNTGKISPKSKAFVIGEKINTKMLVKGLLDASTIIKKI</sequence>
<keyword evidence="2" id="KW-1185">Reference proteome</keyword>
<evidence type="ECO:0000313" key="2">
    <source>
        <dbReference type="Proteomes" id="UP000887565"/>
    </source>
</evidence>
<feature type="region of interest" description="Disordered" evidence="1">
    <location>
        <begin position="33"/>
        <end position="52"/>
    </location>
</feature>
<proteinExistence type="predicted"/>
<dbReference type="WBParaSite" id="nRc.2.0.1.t46644-RA">
    <property type="protein sequence ID" value="nRc.2.0.1.t46644-RA"/>
    <property type="gene ID" value="nRc.2.0.1.g46644"/>
</dbReference>